<feature type="transmembrane region" description="Helical" evidence="8">
    <location>
        <begin position="359"/>
        <end position="382"/>
    </location>
</feature>
<dbReference type="GO" id="GO:0016763">
    <property type="term" value="F:pentosyltransferase activity"/>
    <property type="evidence" value="ECO:0007669"/>
    <property type="project" value="TreeGrafter"/>
</dbReference>
<feature type="transmembrane region" description="Helical" evidence="8">
    <location>
        <begin position="24"/>
        <end position="44"/>
    </location>
</feature>
<dbReference type="HOGENOM" id="CLU_019200_4_0_3"/>
<dbReference type="Pfam" id="PF13231">
    <property type="entry name" value="PMT_2"/>
    <property type="match status" value="1"/>
</dbReference>
<evidence type="ECO:0000256" key="5">
    <source>
        <dbReference type="ARBA" id="ARBA00022692"/>
    </source>
</evidence>
<dbReference type="InterPro" id="IPR038731">
    <property type="entry name" value="RgtA/B/C-like"/>
</dbReference>
<reference evidence="10 11" key="1">
    <citation type="journal article" date="2013" name="PLoS ONE">
        <title>Cultivation and Complete Genome Sequencing of Gloeobacter kilaueensis sp. nov., from a Lava Cave in Kilauea Caldera, Hawai'i.</title>
        <authorList>
            <person name="Saw J.H."/>
            <person name="Schatz M."/>
            <person name="Brown M.V."/>
            <person name="Kunkel D.D."/>
            <person name="Foster J.S."/>
            <person name="Shick H."/>
            <person name="Christensen S."/>
            <person name="Hou S."/>
            <person name="Wan X."/>
            <person name="Donachie S.P."/>
        </authorList>
    </citation>
    <scope>NUCLEOTIDE SEQUENCE [LARGE SCALE GENOMIC DNA]</scope>
    <source>
        <strain evidence="11">JS</strain>
    </source>
</reference>
<evidence type="ECO:0000256" key="8">
    <source>
        <dbReference type="SAM" id="Phobius"/>
    </source>
</evidence>
<dbReference type="OrthoDB" id="9810951at2"/>
<proteinExistence type="predicted"/>
<evidence type="ECO:0000259" key="9">
    <source>
        <dbReference type="Pfam" id="PF13231"/>
    </source>
</evidence>
<keyword evidence="6 8" id="KW-1133">Transmembrane helix</keyword>
<keyword evidence="4 10" id="KW-0808">Transferase</keyword>
<keyword evidence="7 8" id="KW-0472">Membrane</keyword>
<dbReference type="PANTHER" id="PTHR33908:SF3">
    <property type="entry name" value="UNDECAPRENYL PHOSPHATE-ALPHA-4-AMINO-4-DEOXY-L-ARABINOSE ARABINOSYL TRANSFERASE"/>
    <property type="match status" value="1"/>
</dbReference>
<feature type="transmembrane region" description="Helical" evidence="8">
    <location>
        <begin position="332"/>
        <end position="352"/>
    </location>
</feature>
<evidence type="ECO:0000256" key="3">
    <source>
        <dbReference type="ARBA" id="ARBA00022676"/>
    </source>
</evidence>
<evidence type="ECO:0000313" key="10">
    <source>
        <dbReference type="EMBL" id="AGY57658.1"/>
    </source>
</evidence>
<comment type="subcellular location">
    <subcellularLocation>
        <location evidence="1">Cell membrane</location>
        <topology evidence="1">Multi-pass membrane protein</topology>
    </subcellularLocation>
</comment>
<protein>
    <submittedName>
        <fullName evidence="10">Glycosyl transferase family 39</fullName>
    </submittedName>
</protein>
<keyword evidence="11" id="KW-1185">Reference proteome</keyword>
<feature type="transmembrane region" description="Helical" evidence="8">
    <location>
        <begin position="187"/>
        <end position="210"/>
    </location>
</feature>
<feature type="transmembrane region" description="Helical" evidence="8">
    <location>
        <begin position="222"/>
        <end position="240"/>
    </location>
</feature>
<feature type="transmembrane region" description="Helical" evidence="8">
    <location>
        <begin position="87"/>
        <end position="106"/>
    </location>
</feature>
<name>U5QFJ8_GLOK1</name>
<dbReference type="eggNOG" id="COG1807">
    <property type="taxonomic scope" value="Bacteria"/>
</dbReference>
<evidence type="ECO:0000256" key="7">
    <source>
        <dbReference type="ARBA" id="ARBA00023136"/>
    </source>
</evidence>
<dbReference type="STRING" id="1183438.GKIL_1412"/>
<dbReference type="RefSeq" id="WP_023172756.1">
    <property type="nucleotide sequence ID" value="NC_022600.1"/>
</dbReference>
<dbReference type="PANTHER" id="PTHR33908">
    <property type="entry name" value="MANNOSYLTRANSFERASE YKCB-RELATED"/>
    <property type="match status" value="1"/>
</dbReference>
<dbReference type="EMBL" id="CP003587">
    <property type="protein sequence ID" value="AGY57658.1"/>
    <property type="molecule type" value="Genomic_DNA"/>
</dbReference>
<accession>U5QFJ8</accession>
<dbReference type="GO" id="GO:0009103">
    <property type="term" value="P:lipopolysaccharide biosynthetic process"/>
    <property type="evidence" value="ECO:0007669"/>
    <property type="project" value="UniProtKB-ARBA"/>
</dbReference>
<feature type="transmembrane region" description="Helical" evidence="8">
    <location>
        <begin position="307"/>
        <end position="326"/>
    </location>
</feature>
<dbReference type="KEGG" id="glj:GKIL_1412"/>
<evidence type="ECO:0000313" key="11">
    <source>
        <dbReference type="Proteomes" id="UP000017396"/>
    </source>
</evidence>
<dbReference type="GO" id="GO:0005886">
    <property type="term" value="C:plasma membrane"/>
    <property type="evidence" value="ECO:0007669"/>
    <property type="project" value="UniProtKB-SubCell"/>
</dbReference>
<feature type="domain" description="Glycosyltransferase RgtA/B/C/D-like" evidence="9">
    <location>
        <begin position="83"/>
        <end position="234"/>
    </location>
</feature>
<keyword evidence="2" id="KW-1003">Cell membrane</keyword>
<feature type="transmembrane region" description="Helical" evidence="8">
    <location>
        <begin position="388"/>
        <end position="406"/>
    </location>
</feature>
<evidence type="ECO:0000256" key="6">
    <source>
        <dbReference type="ARBA" id="ARBA00022989"/>
    </source>
</evidence>
<evidence type="ECO:0000256" key="2">
    <source>
        <dbReference type="ARBA" id="ARBA00022475"/>
    </source>
</evidence>
<keyword evidence="5 8" id="KW-0812">Transmembrane</keyword>
<gene>
    <name evidence="10" type="primary">arnT</name>
    <name evidence="10" type="ORF">GKIL_1412</name>
</gene>
<feature type="transmembrane region" description="Helical" evidence="8">
    <location>
        <begin position="413"/>
        <end position="436"/>
    </location>
</feature>
<dbReference type="GO" id="GO:0010041">
    <property type="term" value="P:response to iron(III) ion"/>
    <property type="evidence" value="ECO:0007669"/>
    <property type="project" value="TreeGrafter"/>
</dbReference>
<sequence length="543" mass="59551">MFDSLFGRSKPTGRAGSFLAGDRAWLALLLLASLLLYLVNLGGVPLRDWDEGIYADVSRTMLKAPAAAQAWLYPMIRGQPFTDKPPLLYWLMACAYAIGGVSEWTARLPGALLTALSVPLLYAIGRELFATQRAALFGAGVYLGMLPMVRHGRLAMLDGAALCFFLLMVYCLLRARRTPVWGLGLGLAFALVCLTKGILGLLLLGVVLVFVALDCPQLLRSVYLWGGLVAGSLAVGWWYGAQWLHYGLEYMGYVGGEKNFARVWKSTDQNQGPPWYYLLELLKYTWPWLIFLPQALVLAWRSRAESWARLVLLWLAIFLVVISAMATKLPWYVLPVYPAIALAVGHYLSLISKAAPRSWLAGLVLLAVVGWGGCLYFGAFAAPGDRDLLATVLVLALTMTLALVLVRRSGSQAALVLLGGSYCCCLLFLLSSHWVWELNEAYPVPPVARLIRRWTPPDRSVYTSFALGRPSLDFYSDHRVIPASSSELAQRWQQEAQPFLLVDAAMLKSLPADGRLVLGSAQGLTLISKLPEAGLAPLTSVAQ</sequence>
<evidence type="ECO:0000256" key="4">
    <source>
        <dbReference type="ARBA" id="ARBA00022679"/>
    </source>
</evidence>
<dbReference type="AlphaFoldDB" id="U5QFJ8"/>
<dbReference type="InterPro" id="IPR050297">
    <property type="entry name" value="LipidA_mod_glycosyltrf_83"/>
</dbReference>
<dbReference type="PATRIC" id="fig|1183438.3.peg.1390"/>
<evidence type="ECO:0000256" key="1">
    <source>
        <dbReference type="ARBA" id="ARBA00004651"/>
    </source>
</evidence>
<dbReference type="Proteomes" id="UP000017396">
    <property type="component" value="Chromosome"/>
</dbReference>
<organism evidence="10 11">
    <name type="scientific">Gloeobacter kilaueensis (strain ATCC BAA-2537 / CCAP 1431/1 / ULC 316 / JS1)</name>
    <dbReference type="NCBI Taxonomy" id="1183438"/>
    <lineage>
        <taxon>Bacteria</taxon>
        <taxon>Bacillati</taxon>
        <taxon>Cyanobacteriota</taxon>
        <taxon>Cyanophyceae</taxon>
        <taxon>Gloeobacterales</taxon>
        <taxon>Gloeobacteraceae</taxon>
        <taxon>Gloeobacter</taxon>
    </lineage>
</organism>
<keyword evidence="3" id="KW-0328">Glycosyltransferase</keyword>
<feature type="transmembrane region" description="Helical" evidence="8">
    <location>
        <begin position="154"/>
        <end position="175"/>
    </location>
</feature>